<proteinExistence type="predicted"/>
<feature type="transmembrane region" description="Helical" evidence="1">
    <location>
        <begin position="13"/>
        <end position="42"/>
    </location>
</feature>
<dbReference type="PANTHER" id="PTHR34116:SF9">
    <property type="entry name" value="OS08G0346600 PROTEIN"/>
    <property type="match status" value="1"/>
</dbReference>
<protein>
    <submittedName>
        <fullName evidence="2">Uncharacterized protein</fullName>
    </submittedName>
</protein>
<keyword evidence="1" id="KW-1133">Transmembrane helix</keyword>
<feature type="transmembrane region" description="Helical" evidence="1">
    <location>
        <begin position="148"/>
        <end position="169"/>
    </location>
</feature>
<gene>
    <name evidence="2" type="ORF">NE237_027561</name>
</gene>
<comment type="caution">
    <text evidence="2">The sequence shown here is derived from an EMBL/GenBank/DDBJ whole genome shotgun (WGS) entry which is preliminary data.</text>
</comment>
<reference evidence="2" key="1">
    <citation type="journal article" date="2023" name="Plant J.">
        <title>The genome of the king protea, Protea cynaroides.</title>
        <authorList>
            <person name="Chang J."/>
            <person name="Duong T.A."/>
            <person name="Schoeman C."/>
            <person name="Ma X."/>
            <person name="Roodt D."/>
            <person name="Barker N."/>
            <person name="Li Z."/>
            <person name="Van de Peer Y."/>
            <person name="Mizrachi E."/>
        </authorList>
    </citation>
    <scope>NUCLEOTIDE SEQUENCE</scope>
    <source>
        <tissue evidence="2">Young leaves</tissue>
    </source>
</reference>
<feature type="transmembrane region" description="Helical" evidence="1">
    <location>
        <begin position="242"/>
        <end position="266"/>
    </location>
</feature>
<accession>A0A9Q0GNS4</accession>
<evidence type="ECO:0000313" key="2">
    <source>
        <dbReference type="EMBL" id="KAJ4950729.1"/>
    </source>
</evidence>
<dbReference type="Proteomes" id="UP001141806">
    <property type="component" value="Unassembled WGS sequence"/>
</dbReference>
<evidence type="ECO:0000256" key="1">
    <source>
        <dbReference type="SAM" id="Phobius"/>
    </source>
</evidence>
<keyword evidence="1" id="KW-0472">Membrane</keyword>
<dbReference type="EMBL" id="JAMYWD010000012">
    <property type="protein sequence ID" value="KAJ4950729.1"/>
    <property type="molecule type" value="Genomic_DNA"/>
</dbReference>
<dbReference type="PANTHER" id="PTHR34116">
    <property type="entry name" value="PLASMINOGEN ACTIVATOR INHIBITOR"/>
    <property type="match status" value="1"/>
</dbReference>
<dbReference type="OrthoDB" id="539709at2759"/>
<feature type="transmembrane region" description="Helical" evidence="1">
    <location>
        <begin position="109"/>
        <end position="136"/>
    </location>
</feature>
<evidence type="ECO:0000313" key="3">
    <source>
        <dbReference type="Proteomes" id="UP001141806"/>
    </source>
</evidence>
<name>A0A9Q0GNS4_9MAGN</name>
<feature type="transmembrane region" description="Helical" evidence="1">
    <location>
        <begin position="54"/>
        <end position="72"/>
    </location>
</feature>
<feature type="transmembrane region" description="Helical" evidence="1">
    <location>
        <begin position="272"/>
        <end position="299"/>
    </location>
</feature>
<organism evidence="2 3">
    <name type="scientific">Protea cynaroides</name>
    <dbReference type="NCBI Taxonomy" id="273540"/>
    <lineage>
        <taxon>Eukaryota</taxon>
        <taxon>Viridiplantae</taxon>
        <taxon>Streptophyta</taxon>
        <taxon>Embryophyta</taxon>
        <taxon>Tracheophyta</taxon>
        <taxon>Spermatophyta</taxon>
        <taxon>Magnoliopsida</taxon>
        <taxon>Proteales</taxon>
        <taxon>Proteaceae</taxon>
        <taxon>Protea</taxon>
    </lineage>
</organism>
<feature type="transmembrane region" description="Helical" evidence="1">
    <location>
        <begin position="209"/>
        <end position="230"/>
    </location>
</feature>
<dbReference type="AlphaFoldDB" id="A0A9Q0GNS4"/>
<keyword evidence="3" id="KW-1185">Reference proteome</keyword>
<keyword evidence="1" id="KW-0812">Transmembrane</keyword>
<sequence length="334" mass="36801">MVAMVPSPLILNWFFHLITLSFILAFLLFSLFTLAFIFHFHLKARNNHYLRDFNSLWAVRTLLVSFIALWALTESLRLPLRLIHRSLFIHFPFLPHLLTLQQQANLCRIHVVLSLGLFEPGFLATLLFLVNVSVSIRQRNHTATTSTALYIVSAYCLPNLLLQVLFVYFPASSSKYTRLPEALSHSFVFITDGGDGNNVLCAYPLSSSISFGAFGVGYALSFLLSSWRVISLVINKGLRVRIYVLSLAVLLALPTQILFLAIFSVLLNPYDLVFQGLALLVFLCVLSCAVVAVGILVIWPIGDSLAVAGGMCGDRPASSAAETDGIGFTGEEGG</sequence>